<reference evidence="2 3" key="1">
    <citation type="submission" date="2023-09" db="EMBL/GenBank/DDBJ databases">
        <title>Nesidiocoris tenuis whole genome shotgun sequence.</title>
        <authorList>
            <person name="Shibata T."/>
            <person name="Shimoda M."/>
            <person name="Kobayashi T."/>
            <person name="Uehara T."/>
        </authorList>
    </citation>
    <scope>NUCLEOTIDE SEQUENCE [LARGE SCALE GENOMIC DNA]</scope>
    <source>
        <strain evidence="2 3">Japan</strain>
    </source>
</reference>
<accession>A0ABN7AI87</accession>
<dbReference type="EMBL" id="AP028910">
    <property type="protein sequence ID" value="BES90992.1"/>
    <property type="molecule type" value="Genomic_DNA"/>
</dbReference>
<dbReference type="Gene3D" id="3.40.50.300">
    <property type="entry name" value="P-loop containing nucleotide triphosphate hydrolases"/>
    <property type="match status" value="1"/>
</dbReference>
<dbReference type="PANTHER" id="PTHR14932">
    <property type="entry name" value="RAS GTPASE-RELATED"/>
    <property type="match status" value="1"/>
</dbReference>
<dbReference type="Proteomes" id="UP001307889">
    <property type="component" value="Chromosome 2"/>
</dbReference>
<feature type="compositionally biased region" description="Low complexity" evidence="1">
    <location>
        <begin position="287"/>
        <end position="304"/>
    </location>
</feature>
<proteinExistence type="predicted"/>
<feature type="region of interest" description="Disordered" evidence="1">
    <location>
        <begin position="330"/>
        <end position="350"/>
    </location>
</feature>
<name>A0ABN7AI87_9HEMI</name>
<feature type="compositionally biased region" description="Basic and acidic residues" evidence="1">
    <location>
        <begin position="450"/>
        <end position="462"/>
    </location>
</feature>
<dbReference type="PRINTS" id="PR00449">
    <property type="entry name" value="RASTRNSFRMNG"/>
</dbReference>
<protein>
    <submittedName>
        <fullName evidence="2">Ras family</fullName>
    </submittedName>
</protein>
<dbReference type="SMART" id="SM00175">
    <property type="entry name" value="RAB"/>
    <property type="match status" value="1"/>
</dbReference>
<keyword evidence="3" id="KW-1185">Reference proteome</keyword>
<dbReference type="Pfam" id="PF00071">
    <property type="entry name" value="Ras"/>
    <property type="match status" value="1"/>
</dbReference>
<dbReference type="SUPFAM" id="SSF52540">
    <property type="entry name" value="P-loop containing nucleoside triphosphate hydrolases"/>
    <property type="match status" value="1"/>
</dbReference>
<evidence type="ECO:0000256" key="1">
    <source>
        <dbReference type="SAM" id="MobiDB-lite"/>
    </source>
</evidence>
<dbReference type="InterPro" id="IPR001806">
    <property type="entry name" value="Small_GTPase"/>
</dbReference>
<evidence type="ECO:0000313" key="2">
    <source>
        <dbReference type="EMBL" id="BES90992.1"/>
    </source>
</evidence>
<dbReference type="InterPro" id="IPR040385">
    <property type="entry name" value="RABL6"/>
</dbReference>
<gene>
    <name evidence="2" type="ORF">NTJ_03800</name>
</gene>
<dbReference type="Pfam" id="PF08477">
    <property type="entry name" value="Roc"/>
    <property type="match status" value="1"/>
</dbReference>
<dbReference type="PROSITE" id="PS51419">
    <property type="entry name" value="RAB"/>
    <property type="match status" value="1"/>
</dbReference>
<evidence type="ECO:0000313" key="3">
    <source>
        <dbReference type="Proteomes" id="UP001307889"/>
    </source>
</evidence>
<feature type="region of interest" description="Disordered" evidence="1">
    <location>
        <begin position="393"/>
        <end position="490"/>
    </location>
</feature>
<organism evidence="2 3">
    <name type="scientific">Nesidiocoris tenuis</name>
    <dbReference type="NCBI Taxonomy" id="355587"/>
    <lineage>
        <taxon>Eukaryota</taxon>
        <taxon>Metazoa</taxon>
        <taxon>Ecdysozoa</taxon>
        <taxon>Arthropoda</taxon>
        <taxon>Hexapoda</taxon>
        <taxon>Insecta</taxon>
        <taxon>Pterygota</taxon>
        <taxon>Neoptera</taxon>
        <taxon>Paraneoptera</taxon>
        <taxon>Hemiptera</taxon>
        <taxon>Heteroptera</taxon>
        <taxon>Panheteroptera</taxon>
        <taxon>Cimicomorpha</taxon>
        <taxon>Miridae</taxon>
        <taxon>Dicyphina</taxon>
        <taxon>Nesidiocoris</taxon>
    </lineage>
</organism>
<feature type="region of interest" description="Disordered" evidence="1">
    <location>
        <begin position="287"/>
        <end position="307"/>
    </location>
</feature>
<sequence length="490" mass="54799">MFSAFKRLAGNKVENGVPSNSSSHQAISQNLQRKFAKGVQYNMKIIIKGDRSTGKTCLFHRLQGKKFIPEYLPTEEIQVACVQWNYKNADDVVKVEVWDVVDKGKKRVSLEGLKLSDSVAPALDAEFIDVYKGTNGVILVLDVTKNWTFNYVQNEIVKIPDDIPVLVLGNHCDMSHHRTIMADSVQYYIDSIQRPRGKAQIRYSEASMSNGFGLKYIHKFFCLPFLQLQRETYLKLLERNSCEMQITIDELDIYQRSPDSDYDLFLNNLSKRRRQVAENTGVNLNQSMSCQNLSSSSTSTNTVSKPPPSIILGQGMPIDRSASLNEIANPTMMPASQPSQSSNRPRPPINKTTEEIAAQVVTSVEEFIPDGGDLDNNFLLEDTSATAGMKTAAEGNSLDSESDGETGDNPLVAGYQDDVDPDDFQRDGNGTPTEECNEYEQPKKKHSKKKSSDKSETNESDKKKKKKKSSAQKNDLDAFLSSRNDLYEAI</sequence>
<dbReference type="PANTHER" id="PTHR14932:SF1">
    <property type="entry name" value="RAB-LIKE PROTEIN 6"/>
    <property type="match status" value="1"/>
</dbReference>
<dbReference type="InterPro" id="IPR027417">
    <property type="entry name" value="P-loop_NTPase"/>
</dbReference>